<feature type="domain" description="Arrestin C-terminal-like" evidence="3">
    <location>
        <begin position="193"/>
        <end position="255"/>
    </location>
</feature>
<dbReference type="InterPro" id="IPR011021">
    <property type="entry name" value="Arrestin-like_N"/>
</dbReference>
<dbReference type="Pfam" id="PF02752">
    <property type="entry name" value="Arrestin_C"/>
    <property type="match status" value="1"/>
</dbReference>
<feature type="compositionally biased region" description="Polar residues" evidence="1">
    <location>
        <begin position="1"/>
        <end position="14"/>
    </location>
</feature>
<reference evidence="4 5" key="1">
    <citation type="submission" date="2015-03" db="EMBL/GenBank/DDBJ databases">
        <title>Genomics and transcriptomics of the oil-accumulating basidiomycete yeast T. oleaginosus allow insights into substrate utilization and the diverse evolutionary trajectories of mating systems in fungi.</title>
        <authorList>
            <consortium name="DOE Joint Genome Institute"/>
            <person name="Kourist R."/>
            <person name="Kracht O."/>
            <person name="Bracharz F."/>
            <person name="Lipzen A."/>
            <person name="Nolan M."/>
            <person name="Ohm R."/>
            <person name="Grigoriev I."/>
            <person name="Sun S."/>
            <person name="Heitman J."/>
            <person name="Bruck T."/>
            <person name="Nowrousian M."/>
        </authorList>
    </citation>
    <scope>NUCLEOTIDE SEQUENCE [LARGE SCALE GENOMIC DNA]</scope>
    <source>
        <strain evidence="4 5">IBC0246</strain>
    </source>
</reference>
<dbReference type="OrthoDB" id="2333384at2759"/>
<evidence type="ECO:0000259" key="2">
    <source>
        <dbReference type="Pfam" id="PF00339"/>
    </source>
</evidence>
<dbReference type="SUPFAM" id="SSF81296">
    <property type="entry name" value="E set domains"/>
    <property type="match status" value="1"/>
</dbReference>
<gene>
    <name evidence="4" type="ORF">CC85DRAFT_251603</name>
</gene>
<accession>A0A0J0XDN1</accession>
<dbReference type="PANTHER" id="PTHR11188:SF17">
    <property type="entry name" value="FI21816P1"/>
    <property type="match status" value="1"/>
</dbReference>
<dbReference type="EMBL" id="KQ087267">
    <property type="protein sequence ID" value="KLT39191.1"/>
    <property type="molecule type" value="Genomic_DNA"/>
</dbReference>
<dbReference type="Gene3D" id="2.60.40.640">
    <property type="match status" value="1"/>
</dbReference>
<evidence type="ECO:0000313" key="4">
    <source>
        <dbReference type="EMBL" id="KLT39191.1"/>
    </source>
</evidence>
<dbReference type="InterPro" id="IPR014756">
    <property type="entry name" value="Ig_E-set"/>
</dbReference>
<dbReference type="InterPro" id="IPR014752">
    <property type="entry name" value="Arrestin-like_C"/>
</dbReference>
<keyword evidence="5" id="KW-1185">Reference proteome</keyword>
<dbReference type="Pfam" id="PF00339">
    <property type="entry name" value="Arrestin_N"/>
    <property type="match status" value="1"/>
</dbReference>
<evidence type="ECO:0000313" key="5">
    <source>
        <dbReference type="Proteomes" id="UP000053611"/>
    </source>
</evidence>
<dbReference type="PANTHER" id="PTHR11188">
    <property type="entry name" value="ARRESTIN DOMAIN CONTAINING PROTEIN"/>
    <property type="match status" value="1"/>
</dbReference>
<dbReference type="GO" id="GO:0005886">
    <property type="term" value="C:plasma membrane"/>
    <property type="evidence" value="ECO:0007669"/>
    <property type="project" value="TreeGrafter"/>
</dbReference>
<feature type="non-terminal residue" evidence="4">
    <location>
        <position position="266"/>
    </location>
</feature>
<feature type="domain" description="Arrestin-like N-terminal" evidence="2">
    <location>
        <begin position="55"/>
        <end position="176"/>
    </location>
</feature>
<feature type="region of interest" description="Disordered" evidence="1">
    <location>
        <begin position="1"/>
        <end position="30"/>
    </location>
</feature>
<dbReference type="Proteomes" id="UP000053611">
    <property type="component" value="Unassembled WGS sequence"/>
</dbReference>
<dbReference type="InterPro" id="IPR011022">
    <property type="entry name" value="Arrestin_C-like"/>
</dbReference>
<dbReference type="InterPro" id="IPR050357">
    <property type="entry name" value="Arrestin_domain-protein"/>
</dbReference>
<dbReference type="GO" id="GO:0070086">
    <property type="term" value="P:ubiquitin-dependent endocytosis"/>
    <property type="evidence" value="ECO:0007669"/>
    <property type="project" value="TreeGrafter"/>
</dbReference>
<protein>
    <submittedName>
        <fullName evidence="4">Uncharacterized protein</fullName>
    </submittedName>
</protein>
<sequence length="266" mass="29045">MSAASTPAGSTLGVSSAGHGSHVHPHSSANPLEIKLDSDHLVLRGQGSDMAPAYLSGYVSLWLAESTNIKDITMSLTGKAKVQPIPPRRPGPHNYTHNIIAHDWSFLQGNKRHTHTLKAGLHTFPFSFTIDGNLPSSVTTFPGDGDITYRLRAQVIRSGLAFNLSAYRTFTVVRTYTPEALEFNQTLEIENTWPGKIMYSITLPFKAYAAGDSIPVILKFMPIAKGVRVINITSVVKEYSLVNTRGSTHPETRAVITVKHDIVDGR</sequence>
<dbReference type="AlphaFoldDB" id="A0A0J0XDN1"/>
<dbReference type="GO" id="GO:0030674">
    <property type="term" value="F:protein-macromolecule adaptor activity"/>
    <property type="evidence" value="ECO:0007669"/>
    <property type="project" value="TreeGrafter"/>
</dbReference>
<evidence type="ECO:0000256" key="1">
    <source>
        <dbReference type="SAM" id="MobiDB-lite"/>
    </source>
</evidence>
<dbReference type="GO" id="GO:0031625">
    <property type="term" value="F:ubiquitin protein ligase binding"/>
    <property type="evidence" value="ECO:0007669"/>
    <property type="project" value="TreeGrafter"/>
</dbReference>
<dbReference type="GeneID" id="28981142"/>
<organism evidence="4 5">
    <name type="scientific">Cutaneotrichosporon oleaginosum</name>
    <dbReference type="NCBI Taxonomy" id="879819"/>
    <lineage>
        <taxon>Eukaryota</taxon>
        <taxon>Fungi</taxon>
        <taxon>Dikarya</taxon>
        <taxon>Basidiomycota</taxon>
        <taxon>Agaricomycotina</taxon>
        <taxon>Tremellomycetes</taxon>
        <taxon>Trichosporonales</taxon>
        <taxon>Trichosporonaceae</taxon>
        <taxon>Cutaneotrichosporon</taxon>
    </lineage>
</organism>
<dbReference type="GO" id="GO:0005829">
    <property type="term" value="C:cytosol"/>
    <property type="evidence" value="ECO:0007669"/>
    <property type="project" value="TreeGrafter"/>
</dbReference>
<proteinExistence type="predicted"/>
<evidence type="ECO:0000259" key="3">
    <source>
        <dbReference type="Pfam" id="PF02752"/>
    </source>
</evidence>
<dbReference type="STRING" id="879819.A0A0J0XDN1"/>
<name>A0A0J0XDN1_9TREE</name>